<evidence type="ECO:0008006" key="3">
    <source>
        <dbReference type="Google" id="ProtNLM"/>
    </source>
</evidence>
<dbReference type="Proteomes" id="UP000799428">
    <property type="component" value="Unassembled WGS sequence"/>
</dbReference>
<dbReference type="EMBL" id="MU005769">
    <property type="protein sequence ID" value="KAF2709886.1"/>
    <property type="molecule type" value="Genomic_DNA"/>
</dbReference>
<name>A0A6G1KAI3_9PLEO</name>
<protein>
    <recommendedName>
        <fullName evidence="3">Endonuclease/exonuclease/phosphatase domain-containing protein</fullName>
    </recommendedName>
</protein>
<gene>
    <name evidence="1" type="ORF">K504DRAFT_377608</name>
</gene>
<keyword evidence="2" id="KW-1185">Reference proteome</keyword>
<dbReference type="AlphaFoldDB" id="A0A6G1KAI3"/>
<reference evidence="1" key="1">
    <citation type="journal article" date="2020" name="Stud. Mycol.">
        <title>101 Dothideomycetes genomes: a test case for predicting lifestyles and emergence of pathogens.</title>
        <authorList>
            <person name="Haridas S."/>
            <person name="Albert R."/>
            <person name="Binder M."/>
            <person name="Bloem J."/>
            <person name="Labutti K."/>
            <person name="Salamov A."/>
            <person name="Andreopoulos B."/>
            <person name="Baker S."/>
            <person name="Barry K."/>
            <person name="Bills G."/>
            <person name="Bluhm B."/>
            <person name="Cannon C."/>
            <person name="Castanera R."/>
            <person name="Culley D."/>
            <person name="Daum C."/>
            <person name="Ezra D."/>
            <person name="Gonzalez J."/>
            <person name="Henrissat B."/>
            <person name="Kuo A."/>
            <person name="Liang C."/>
            <person name="Lipzen A."/>
            <person name="Lutzoni F."/>
            <person name="Magnuson J."/>
            <person name="Mondo S."/>
            <person name="Nolan M."/>
            <person name="Ohm R."/>
            <person name="Pangilinan J."/>
            <person name="Park H.-J."/>
            <person name="Ramirez L."/>
            <person name="Alfaro M."/>
            <person name="Sun H."/>
            <person name="Tritt A."/>
            <person name="Yoshinaga Y."/>
            <person name="Zwiers L.-H."/>
            <person name="Turgeon B."/>
            <person name="Goodwin S."/>
            <person name="Spatafora J."/>
            <person name="Crous P."/>
            <person name="Grigoriev I."/>
        </authorList>
    </citation>
    <scope>NUCLEOTIDE SEQUENCE</scope>
    <source>
        <strain evidence="1">CBS 279.74</strain>
    </source>
</reference>
<accession>A0A6G1KAI3</accession>
<evidence type="ECO:0000313" key="2">
    <source>
        <dbReference type="Proteomes" id="UP000799428"/>
    </source>
</evidence>
<organism evidence="1 2">
    <name type="scientific">Pleomassaria siparia CBS 279.74</name>
    <dbReference type="NCBI Taxonomy" id="1314801"/>
    <lineage>
        <taxon>Eukaryota</taxon>
        <taxon>Fungi</taxon>
        <taxon>Dikarya</taxon>
        <taxon>Ascomycota</taxon>
        <taxon>Pezizomycotina</taxon>
        <taxon>Dothideomycetes</taxon>
        <taxon>Pleosporomycetidae</taxon>
        <taxon>Pleosporales</taxon>
        <taxon>Pleomassariaceae</taxon>
        <taxon>Pleomassaria</taxon>
    </lineage>
</organism>
<feature type="non-terminal residue" evidence="1">
    <location>
        <position position="1"/>
    </location>
</feature>
<sequence>LTPPLLYLIGGDFNVRHKVFKLGSISAYRGTELARHILDLTFSNIPFTITIVREDLYYSSNYSILVIIILVRGLAILD</sequence>
<evidence type="ECO:0000313" key="1">
    <source>
        <dbReference type="EMBL" id="KAF2709886.1"/>
    </source>
</evidence>
<proteinExistence type="predicted"/>
<dbReference type="OrthoDB" id="3789565at2759"/>